<evidence type="ECO:0000313" key="3">
    <source>
        <dbReference type="Proteomes" id="UP001596312"/>
    </source>
</evidence>
<organism evidence="2 3">
    <name type="scientific">Halalkalicoccus tibetensis</name>
    <dbReference type="NCBI Taxonomy" id="175632"/>
    <lineage>
        <taxon>Archaea</taxon>
        <taxon>Methanobacteriati</taxon>
        <taxon>Methanobacteriota</taxon>
        <taxon>Stenosarchaea group</taxon>
        <taxon>Halobacteria</taxon>
        <taxon>Halobacteriales</taxon>
        <taxon>Halococcaceae</taxon>
        <taxon>Halalkalicoccus</taxon>
    </lineage>
</organism>
<accession>A0ABD5V5M4</accession>
<dbReference type="EMBL" id="JBHSXQ010000005">
    <property type="protein sequence ID" value="MFC6906782.1"/>
    <property type="molecule type" value="Genomic_DNA"/>
</dbReference>
<sequence>MSEDTDGKPGPKPKVTPPDVLKLFEEREDRAEPLTASEVADALNCSRRTVGRKFEQLLEQGDVDSKKVGGRSRVYWVPIRPGE</sequence>
<dbReference type="Pfam" id="PF12840">
    <property type="entry name" value="HTH_20"/>
    <property type="match status" value="1"/>
</dbReference>
<dbReference type="RefSeq" id="WP_340605360.1">
    <property type="nucleotide sequence ID" value="NZ_JBBMXV010000005.1"/>
</dbReference>
<dbReference type="SUPFAM" id="SSF46785">
    <property type="entry name" value="Winged helix' DNA-binding domain"/>
    <property type="match status" value="1"/>
</dbReference>
<reference evidence="2 3" key="1">
    <citation type="journal article" date="2019" name="Int. J. Syst. Evol. Microbiol.">
        <title>The Global Catalogue of Microorganisms (GCM) 10K type strain sequencing project: providing services to taxonomists for standard genome sequencing and annotation.</title>
        <authorList>
            <consortium name="The Broad Institute Genomics Platform"/>
            <consortium name="The Broad Institute Genome Sequencing Center for Infectious Disease"/>
            <person name="Wu L."/>
            <person name="Ma J."/>
        </authorList>
    </citation>
    <scope>NUCLEOTIDE SEQUENCE [LARGE SCALE GENOMIC DNA]</scope>
    <source>
        <strain evidence="2 3">CGMCC 1.3240</strain>
    </source>
</reference>
<dbReference type="InterPro" id="IPR036388">
    <property type="entry name" value="WH-like_DNA-bd_sf"/>
</dbReference>
<evidence type="ECO:0000313" key="2">
    <source>
        <dbReference type="EMBL" id="MFC6906782.1"/>
    </source>
</evidence>
<dbReference type="AlphaFoldDB" id="A0ABD5V5M4"/>
<comment type="caution">
    <text evidence="2">The sequence shown here is derived from an EMBL/GenBank/DDBJ whole genome shotgun (WGS) entry which is preliminary data.</text>
</comment>
<name>A0ABD5V5M4_9EURY</name>
<evidence type="ECO:0000256" key="1">
    <source>
        <dbReference type="SAM" id="MobiDB-lite"/>
    </source>
</evidence>
<keyword evidence="3" id="KW-1185">Reference proteome</keyword>
<dbReference type="InterPro" id="IPR036390">
    <property type="entry name" value="WH_DNA-bd_sf"/>
</dbReference>
<protein>
    <submittedName>
        <fullName evidence="2">Helix-turn-helix domain-containing protein</fullName>
    </submittedName>
</protein>
<dbReference type="Gene3D" id="1.10.10.10">
    <property type="entry name" value="Winged helix-like DNA-binding domain superfamily/Winged helix DNA-binding domain"/>
    <property type="match status" value="1"/>
</dbReference>
<proteinExistence type="predicted"/>
<feature type="region of interest" description="Disordered" evidence="1">
    <location>
        <begin position="1"/>
        <end position="20"/>
    </location>
</feature>
<gene>
    <name evidence="2" type="ORF">ACFQGH_16440</name>
</gene>
<dbReference type="Proteomes" id="UP001596312">
    <property type="component" value="Unassembled WGS sequence"/>
</dbReference>